<dbReference type="Proteomes" id="UP001626628">
    <property type="component" value="Chromosome"/>
</dbReference>
<keyword evidence="2" id="KW-0812">Transmembrane</keyword>
<feature type="transmembrane region" description="Helical" evidence="2">
    <location>
        <begin position="184"/>
        <end position="204"/>
    </location>
</feature>
<dbReference type="InterPro" id="IPR050039">
    <property type="entry name" value="MAB_1171c-like"/>
</dbReference>
<feature type="transmembrane region" description="Helical" evidence="2">
    <location>
        <begin position="70"/>
        <end position="94"/>
    </location>
</feature>
<dbReference type="EMBL" id="CP147982">
    <property type="protein sequence ID" value="WXK75120.1"/>
    <property type="molecule type" value="Genomic_DNA"/>
</dbReference>
<name>A0ABZ2QFF8_9ACTN</name>
<feature type="domain" description="DUF6545" evidence="3">
    <location>
        <begin position="253"/>
        <end position="402"/>
    </location>
</feature>
<organism evidence="4 5">
    <name type="scientific">Streptomyces sirii</name>
    <dbReference type="NCBI Taxonomy" id="3127701"/>
    <lineage>
        <taxon>Bacteria</taxon>
        <taxon>Bacillati</taxon>
        <taxon>Actinomycetota</taxon>
        <taxon>Actinomycetes</taxon>
        <taxon>Kitasatosporales</taxon>
        <taxon>Streptomycetaceae</taxon>
        <taxon>Streptomyces</taxon>
    </lineage>
</organism>
<dbReference type="Pfam" id="PF20182">
    <property type="entry name" value="DUF6545"/>
    <property type="match status" value="1"/>
</dbReference>
<feature type="compositionally biased region" description="Acidic residues" evidence="1">
    <location>
        <begin position="371"/>
        <end position="380"/>
    </location>
</feature>
<feature type="region of interest" description="Disordered" evidence="1">
    <location>
        <begin position="352"/>
        <end position="386"/>
    </location>
</feature>
<dbReference type="NCBIfam" id="NF042915">
    <property type="entry name" value="MAB_1171c_fam"/>
    <property type="match status" value="1"/>
</dbReference>
<evidence type="ECO:0000256" key="1">
    <source>
        <dbReference type="SAM" id="MobiDB-lite"/>
    </source>
</evidence>
<feature type="transmembrane region" description="Helical" evidence="2">
    <location>
        <begin position="6"/>
        <end position="24"/>
    </location>
</feature>
<feature type="transmembrane region" description="Helical" evidence="2">
    <location>
        <begin position="146"/>
        <end position="163"/>
    </location>
</feature>
<protein>
    <submittedName>
        <fullName evidence="4">MAB_1171c family putative transporter</fullName>
    </submittedName>
</protein>
<feature type="region of interest" description="Disordered" evidence="1">
    <location>
        <begin position="406"/>
        <end position="429"/>
    </location>
</feature>
<evidence type="ECO:0000313" key="5">
    <source>
        <dbReference type="Proteomes" id="UP001626628"/>
    </source>
</evidence>
<keyword evidence="2" id="KW-1133">Transmembrane helix</keyword>
<feature type="transmembrane region" description="Helical" evidence="2">
    <location>
        <begin position="106"/>
        <end position="126"/>
    </location>
</feature>
<accession>A0ABZ2QFF8</accession>
<evidence type="ECO:0000259" key="3">
    <source>
        <dbReference type="Pfam" id="PF20182"/>
    </source>
</evidence>
<feature type="compositionally biased region" description="Basic and acidic residues" evidence="1">
    <location>
        <begin position="407"/>
        <end position="417"/>
    </location>
</feature>
<dbReference type="InterPro" id="IPR046675">
    <property type="entry name" value="DUF6545"/>
</dbReference>
<dbReference type="RefSeq" id="WP_407285277.1">
    <property type="nucleotide sequence ID" value="NZ_CP147982.1"/>
</dbReference>
<feature type="transmembrane region" description="Helical" evidence="2">
    <location>
        <begin position="224"/>
        <end position="242"/>
    </location>
</feature>
<feature type="compositionally biased region" description="Basic and acidic residues" evidence="1">
    <location>
        <begin position="353"/>
        <end position="365"/>
    </location>
</feature>
<keyword evidence="5" id="KW-1185">Reference proteome</keyword>
<keyword evidence="2" id="KW-0472">Membrane</keyword>
<evidence type="ECO:0000256" key="2">
    <source>
        <dbReference type="SAM" id="Phobius"/>
    </source>
</evidence>
<reference evidence="4 5" key="1">
    <citation type="submission" date="2024-03" db="EMBL/GenBank/DDBJ databases">
        <title>The complete genome of Streptomyces sirii sp.nov.</title>
        <authorList>
            <person name="Zakalyukina Y.V."/>
            <person name="Belik A.R."/>
            <person name="Biryukov M.V."/>
            <person name="Baturina O.A."/>
            <person name="Kabilov M.R."/>
        </authorList>
    </citation>
    <scope>NUCLEOTIDE SEQUENCE [LARGE SCALE GENOMIC DNA]</scope>
    <source>
        <strain evidence="4 5">BP-8</strain>
    </source>
</reference>
<sequence length="429" mass="46493">MTAVKAVVFPACAVLCALALLYKLRDLRHHRRDPALLALLIAFGCKGISFTLSTPSVAEAVDARLGVSDIGALGIHLFGGVASSAAFLTAIVYWVYPPEAARRRALVRLLIAALCAVAMVTMWAVAGTGAQHRSAHYLLQNAHRPLVAAYLLLYVSAFGAGMIEIIRLCRRYGRVAGRQWLRRGLYCTAIGASACLVYCLNRLLSLIAVQSGLDPLEWELLTPVANGTGILFLVAGLTMPSWGPRLAEWRRLVRNFVTYQRLHPLWAALYAAVPDIALNPQHAGRLARFLPGDISYRLYRMVIEIQDGLLALRPYMAPAVAADARRSAEEAGLSGDRLHAMVQARSLVSALRAKHDDRPPVRESESAGPEADTDGGDAEEQTATNGGYAEEVGWLLHVARAYIAVRATDRPTARSTDRSTAGPTEGKVR</sequence>
<proteinExistence type="predicted"/>
<feature type="transmembrane region" description="Helical" evidence="2">
    <location>
        <begin position="36"/>
        <end position="58"/>
    </location>
</feature>
<evidence type="ECO:0000313" key="4">
    <source>
        <dbReference type="EMBL" id="WXK75120.1"/>
    </source>
</evidence>
<gene>
    <name evidence="4" type="ORF">WAB15_03575</name>
</gene>